<dbReference type="InterPro" id="IPR004045">
    <property type="entry name" value="Glutathione_S-Trfase_N"/>
</dbReference>
<name>A0ABM7XFA2_9BACT</name>
<dbReference type="PANTHER" id="PTHR42673:SF21">
    <property type="entry name" value="GLUTATHIONE S-TRANSFERASE YFCF"/>
    <property type="match status" value="1"/>
</dbReference>
<dbReference type="Pfam" id="PF14834">
    <property type="entry name" value="GST_C_4"/>
    <property type="match status" value="1"/>
</dbReference>
<dbReference type="SUPFAM" id="SSF52833">
    <property type="entry name" value="Thioredoxin-like"/>
    <property type="match status" value="1"/>
</dbReference>
<evidence type="ECO:0000313" key="3">
    <source>
        <dbReference type="Proteomes" id="UP001162734"/>
    </source>
</evidence>
<dbReference type="Pfam" id="PF13409">
    <property type="entry name" value="GST_N_2"/>
    <property type="match status" value="1"/>
</dbReference>
<dbReference type="NCBIfam" id="NF011693">
    <property type="entry name" value="PRK15113.1"/>
    <property type="match status" value="1"/>
</dbReference>
<protein>
    <submittedName>
        <fullName evidence="2">Glutathione S-transferase</fullName>
    </submittedName>
</protein>
<accession>A0ABM7XFA2</accession>
<dbReference type="CDD" id="cd00570">
    <property type="entry name" value="GST_N_family"/>
    <property type="match status" value="1"/>
</dbReference>
<dbReference type="RefSeq" id="WP_248343085.1">
    <property type="nucleotide sequence ID" value="NZ_AP025592.1"/>
</dbReference>
<evidence type="ECO:0000259" key="1">
    <source>
        <dbReference type="PROSITE" id="PS50404"/>
    </source>
</evidence>
<dbReference type="SFLD" id="SFLDS00019">
    <property type="entry name" value="Glutathione_Transferase_(cytos"/>
    <property type="match status" value="1"/>
</dbReference>
<reference evidence="3" key="1">
    <citation type="journal article" date="2022" name="Int. J. Syst. Evol. Microbiol.">
        <title>Anaeromyxobacter oryzae sp. nov., Anaeromyxobacter diazotrophicus sp. nov. and Anaeromyxobacter paludicola sp. nov., isolated from paddy soils.</title>
        <authorList>
            <person name="Itoh H."/>
            <person name="Xu Z."/>
            <person name="Mise K."/>
            <person name="Masuda Y."/>
            <person name="Ushijima N."/>
            <person name="Hayakawa C."/>
            <person name="Shiratori Y."/>
            <person name="Senoo K."/>
        </authorList>
    </citation>
    <scope>NUCLEOTIDE SEQUENCE [LARGE SCALE GENOMIC DNA]</scope>
    <source>
        <strain evidence="3">Red630</strain>
    </source>
</reference>
<sequence>MSELVLYGDANWHSPYAFSCYVALREKGLPFEYRTLSLEAGEHRAPDYQRESLTGRVPALRHGEFWLSESSAIDEYLEDVFPPPGHAGLYPAEPRQRARARQLQAFLRSDLLPLRVERPTSTVFGREAVEPLTPAGEEAARRLVAAAERLLSPGAAALFGDFGIADADLALMLQRLAANGDPLPERLLGYAAGIWQRPSVKGFIARELPPGR</sequence>
<dbReference type="Gene3D" id="1.20.1050.10">
    <property type="match status" value="1"/>
</dbReference>
<dbReference type="SFLD" id="SFLDG00358">
    <property type="entry name" value="Main_(cytGST)"/>
    <property type="match status" value="1"/>
</dbReference>
<dbReference type="SUPFAM" id="SSF47616">
    <property type="entry name" value="GST C-terminal domain-like"/>
    <property type="match status" value="1"/>
</dbReference>
<dbReference type="Proteomes" id="UP001162734">
    <property type="component" value="Chromosome"/>
</dbReference>
<dbReference type="EMBL" id="AP025592">
    <property type="protein sequence ID" value="BDG10579.1"/>
    <property type="molecule type" value="Genomic_DNA"/>
</dbReference>
<dbReference type="InterPro" id="IPR036282">
    <property type="entry name" value="Glutathione-S-Trfase_C_sf"/>
</dbReference>
<feature type="domain" description="GST N-terminal" evidence="1">
    <location>
        <begin position="2"/>
        <end position="85"/>
    </location>
</feature>
<dbReference type="PANTHER" id="PTHR42673">
    <property type="entry name" value="MALEYLACETOACETATE ISOMERASE"/>
    <property type="match status" value="1"/>
</dbReference>
<organism evidence="2 3">
    <name type="scientific">Anaeromyxobacter paludicola</name>
    <dbReference type="NCBI Taxonomy" id="2918171"/>
    <lineage>
        <taxon>Bacteria</taxon>
        <taxon>Pseudomonadati</taxon>
        <taxon>Myxococcota</taxon>
        <taxon>Myxococcia</taxon>
        <taxon>Myxococcales</taxon>
        <taxon>Cystobacterineae</taxon>
        <taxon>Anaeromyxobacteraceae</taxon>
        <taxon>Anaeromyxobacter</taxon>
    </lineage>
</organism>
<dbReference type="InterPro" id="IPR040079">
    <property type="entry name" value="Glutathione_S-Trfase"/>
</dbReference>
<dbReference type="PROSITE" id="PS50404">
    <property type="entry name" value="GST_NTER"/>
    <property type="match status" value="1"/>
</dbReference>
<evidence type="ECO:0000313" key="2">
    <source>
        <dbReference type="EMBL" id="BDG10579.1"/>
    </source>
</evidence>
<keyword evidence="3" id="KW-1185">Reference proteome</keyword>
<dbReference type="CDD" id="cd03195">
    <property type="entry name" value="GST_C_4"/>
    <property type="match status" value="1"/>
</dbReference>
<proteinExistence type="predicted"/>
<gene>
    <name evidence="2" type="primary">yfcF</name>
    <name evidence="2" type="ORF">AMPC_36920</name>
</gene>
<dbReference type="Gene3D" id="3.40.30.10">
    <property type="entry name" value="Glutaredoxin"/>
    <property type="match status" value="1"/>
</dbReference>
<dbReference type="InterPro" id="IPR036249">
    <property type="entry name" value="Thioredoxin-like_sf"/>
</dbReference>
<dbReference type="InterPro" id="IPR034338">
    <property type="entry name" value="GST_4_C"/>
</dbReference>